<dbReference type="EMBL" id="MVHH01000050">
    <property type="protein sequence ID" value="OQZ93691.1"/>
    <property type="molecule type" value="Genomic_DNA"/>
</dbReference>
<dbReference type="Proteomes" id="UP000321797">
    <property type="component" value="Unassembled WGS sequence"/>
</dbReference>
<reference evidence="5" key="1">
    <citation type="submission" date="2015-04" db="EMBL/GenBank/DDBJ databases">
        <title>Genome sequence of Mycobacterium arupense GUC1.</title>
        <authorList>
            <person name="Greninger A.L."/>
            <person name="Cunningham G."/>
            <person name="Chiu C.Y."/>
            <person name="Miller S."/>
        </authorList>
    </citation>
    <scope>NUCLEOTIDE SEQUENCE [LARGE SCALE GENOMIC DNA]</scope>
    <source>
        <strain evidence="5">GUC1</strain>
    </source>
</reference>
<reference evidence="2" key="2">
    <citation type="submission" date="2015-04" db="EMBL/GenBank/DDBJ databases">
        <title>Genome sequence of Mycobacterium arupense strain GUC1.</title>
        <authorList>
            <person name="Greninger A.L."/>
            <person name="Cunningham G."/>
            <person name="Chiu C.Y."/>
            <person name="Miller S."/>
        </authorList>
    </citation>
    <scope>NUCLEOTIDE SEQUENCE</scope>
    <source>
        <strain evidence="2">GUC1</strain>
    </source>
</reference>
<dbReference type="PATRIC" id="fig|342002.3.peg.65"/>
<evidence type="ECO:0000313" key="7">
    <source>
        <dbReference type="Proteomes" id="UP000321797"/>
    </source>
</evidence>
<sequence length="95" mass="9759">MTTNRALAVNFGQAAGTVCQGDDPRLANQRTPADNSVTNAKIPAGANIDPTKLGAGRVVGSVNGTPTSTTIWRGTQAQYEAKGADDPNTVYVVKG</sequence>
<dbReference type="EMBL" id="SSGD01000085">
    <property type="protein sequence ID" value="TXI54471.1"/>
    <property type="molecule type" value="Genomic_DNA"/>
</dbReference>
<dbReference type="EMBL" id="LASW01000054">
    <property type="protein sequence ID" value="KKB98845.1"/>
    <property type="molecule type" value="Genomic_DNA"/>
</dbReference>
<dbReference type="Pfam" id="PF24243">
    <property type="entry name" value="Phage_tail_C"/>
    <property type="match status" value="1"/>
</dbReference>
<name>A0A0F5MVQ9_9MYCO</name>
<evidence type="ECO:0000313" key="4">
    <source>
        <dbReference type="EMBL" id="TXI54471.1"/>
    </source>
</evidence>
<evidence type="ECO:0000313" key="5">
    <source>
        <dbReference type="Proteomes" id="UP000034416"/>
    </source>
</evidence>
<dbReference type="Proteomes" id="UP000034416">
    <property type="component" value="Unassembled WGS sequence"/>
</dbReference>
<proteinExistence type="predicted"/>
<dbReference type="AlphaFoldDB" id="A0A0F5MVQ9"/>
<gene>
    <name evidence="3" type="ORF">BST15_17485</name>
    <name evidence="4" type="ORF">E6Q54_14585</name>
    <name evidence="2" type="ORF">WR43_12560</name>
</gene>
<protein>
    <recommendedName>
        <fullName evidence="1">Minor tail protein gp31 C-terminal domain-containing protein</fullName>
    </recommendedName>
</protein>
<accession>A0A0F5MVQ9</accession>
<feature type="domain" description="Minor tail protein gp31 C-terminal" evidence="1">
    <location>
        <begin position="69"/>
        <end position="93"/>
    </location>
</feature>
<evidence type="ECO:0000313" key="6">
    <source>
        <dbReference type="Proteomes" id="UP000192327"/>
    </source>
</evidence>
<dbReference type="InterPro" id="IPR056923">
    <property type="entry name" value="Minor_tail_gp31_C"/>
</dbReference>
<dbReference type="STRING" id="342002.BST15_17485"/>
<evidence type="ECO:0000313" key="2">
    <source>
        <dbReference type="EMBL" id="KKB98845.1"/>
    </source>
</evidence>
<comment type="caution">
    <text evidence="2">The sequence shown here is derived from an EMBL/GenBank/DDBJ whole genome shotgun (WGS) entry which is preliminary data.</text>
</comment>
<organism evidence="2 5">
    <name type="scientific">Mycolicibacter arupensis</name>
    <dbReference type="NCBI Taxonomy" id="342002"/>
    <lineage>
        <taxon>Bacteria</taxon>
        <taxon>Bacillati</taxon>
        <taxon>Actinomycetota</taxon>
        <taxon>Actinomycetes</taxon>
        <taxon>Mycobacteriales</taxon>
        <taxon>Mycobacteriaceae</taxon>
        <taxon>Mycolicibacter</taxon>
    </lineage>
</organism>
<keyword evidence="6" id="KW-1185">Reference proteome</keyword>
<reference evidence="4 7" key="4">
    <citation type="submission" date="2018-09" db="EMBL/GenBank/DDBJ databases">
        <title>Metagenome Assembled Genomes from an Advanced Water Purification Facility.</title>
        <authorList>
            <person name="Stamps B.W."/>
            <person name="Spear J.R."/>
        </authorList>
    </citation>
    <scope>NUCLEOTIDE SEQUENCE [LARGE SCALE GENOMIC DNA]</scope>
    <source>
        <strain evidence="4">Bin_29_2</strain>
    </source>
</reference>
<reference evidence="3 6" key="3">
    <citation type="submission" date="2016-12" db="EMBL/GenBank/DDBJ databases">
        <title>The new phylogeny of genus Mycobacterium.</title>
        <authorList>
            <person name="Tortoli E."/>
            <person name="Trovato A."/>
            <person name="Cirillo D.M."/>
        </authorList>
    </citation>
    <scope>NUCLEOTIDE SEQUENCE [LARGE SCALE GENOMIC DNA]</scope>
    <source>
        <strain evidence="3 6">DSM 44942</strain>
    </source>
</reference>
<dbReference type="OrthoDB" id="4428216at2"/>
<evidence type="ECO:0000313" key="3">
    <source>
        <dbReference type="EMBL" id="OQZ93691.1"/>
    </source>
</evidence>
<dbReference type="Proteomes" id="UP000192327">
    <property type="component" value="Unassembled WGS sequence"/>
</dbReference>
<evidence type="ECO:0000259" key="1">
    <source>
        <dbReference type="Pfam" id="PF24243"/>
    </source>
</evidence>